<dbReference type="EMBL" id="ML213508">
    <property type="protein sequence ID" value="TFK52723.1"/>
    <property type="molecule type" value="Genomic_DNA"/>
</dbReference>
<reference evidence="1 2" key="1">
    <citation type="journal article" date="2019" name="Nat. Ecol. Evol.">
        <title>Megaphylogeny resolves global patterns of mushroom evolution.</title>
        <authorList>
            <person name="Varga T."/>
            <person name="Krizsan K."/>
            <person name="Foldi C."/>
            <person name="Dima B."/>
            <person name="Sanchez-Garcia M."/>
            <person name="Sanchez-Ramirez S."/>
            <person name="Szollosi G.J."/>
            <person name="Szarkandi J.G."/>
            <person name="Papp V."/>
            <person name="Albert L."/>
            <person name="Andreopoulos W."/>
            <person name="Angelini C."/>
            <person name="Antonin V."/>
            <person name="Barry K.W."/>
            <person name="Bougher N.L."/>
            <person name="Buchanan P."/>
            <person name="Buyck B."/>
            <person name="Bense V."/>
            <person name="Catcheside P."/>
            <person name="Chovatia M."/>
            <person name="Cooper J."/>
            <person name="Damon W."/>
            <person name="Desjardin D."/>
            <person name="Finy P."/>
            <person name="Geml J."/>
            <person name="Haridas S."/>
            <person name="Hughes K."/>
            <person name="Justo A."/>
            <person name="Karasinski D."/>
            <person name="Kautmanova I."/>
            <person name="Kiss B."/>
            <person name="Kocsube S."/>
            <person name="Kotiranta H."/>
            <person name="LaButti K.M."/>
            <person name="Lechner B.E."/>
            <person name="Liimatainen K."/>
            <person name="Lipzen A."/>
            <person name="Lukacs Z."/>
            <person name="Mihaltcheva S."/>
            <person name="Morgado L.N."/>
            <person name="Niskanen T."/>
            <person name="Noordeloos M.E."/>
            <person name="Ohm R.A."/>
            <person name="Ortiz-Santana B."/>
            <person name="Ovrebo C."/>
            <person name="Racz N."/>
            <person name="Riley R."/>
            <person name="Savchenko A."/>
            <person name="Shiryaev A."/>
            <person name="Soop K."/>
            <person name="Spirin V."/>
            <person name="Szebenyi C."/>
            <person name="Tomsovsky M."/>
            <person name="Tulloss R.E."/>
            <person name="Uehling J."/>
            <person name="Grigoriev I.V."/>
            <person name="Vagvolgyi C."/>
            <person name="Papp T."/>
            <person name="Martin F.M."/>
            <person name="Miettinen O."/>
            <person name="Hibbett D.S."/>
            <person name="Nagy L.G."/>
        </authorList>
    </citation>
    <scope>NUCLEOTIDE SEQUENCE [LARGE SCALE GENOMIC DNA]</scope>
    <source>
        <strain evidence="1 2">OMC1185</strain>
    </source>
</reference>
<name>A0A5C3N617_9AGAM</name>
<sequence length="101" mass="11503">MPFPIPTNTWSNPRLQILQHQPSTPQRGHVENQAISETAGPFELHGFLELCFPGTDRAGLWSIFDAKKKKKAFKTLCKAHLILGRLLRTPHRPHESAEARR</sequence>
<accession>A0A5C3N617</accession>
<dbReference type="Proteomes" id="UP000305948">
    <property type="component" value="Unassembled WGS sequence"/>
</dbReference>
<keyword evidence="2" id="KW-1185">Reference proteome</keyword>
<dbReference type="AlphaFoldDB" id="A0A5C3N617"/>
<evidence type="ECO:0000313" key="1">
    <source>
        <dbReference type="EMBL" id="TFK52723.1"/>
    </source>
</evidence>
<organism evidence="1 2">
    <name type="scientific">Heliocybe sulcata</name>
    <dbReference type="NCBI Taxonomy" id="5364"/>
    <lineage>
        <taxon>Eukaryota</taxon>
        <taxon>Fungi</taxon>
        <taxon>Dikarya</taxon>
        <taxon>Basidiomycota</taxon>
        <taxon>Agaricomycotina</taxon>
        <taxon>Agaricomycetes</taxon>
        <taxon>Gloeophyllales</taxon>
        <taxon>Gloeophyllaceae</taxon>
        <taxon>Heliocybe</taxon>
    </lineage>
</organism>
<protein>
    <submittedName>
        <fullName evidence="1">Uncharacterized protein</fullName>
    </submittedName>
</protein>
<gene>
    <name evidence="1" type="ORF">OE88DRAFT_1656264</name>
</gene>
<proteinExistence type="predicted"/>
<evidence type="ECO:0000313" key="2">
    <source>
        <dbReference type="Proteomes" id="UP000305948"/>
    </source>
</evidence>